<reference evidence="1 2" key="1">
    <citation type="submission" date="2016-12" db="EMBL/GenBank/DDBJ databases">
        <title>Domibacillus sp. SAB 38T whole genome sequencing.</title>
        <authorList>
            <person name="Verma A."/>
            <person name="Ojha A.K."/>
            <person name="Krishnamurthi S."/>
        </authorList>
    </citation>
    <scope>NUCLEOTIDE SEQUENCE [LARGE SCALE GENOMIC DNA]</scope>
    <source>
        <strain evidence="1 2">SAB 38</strain>
    </source>
</reference>
<evidence type="ECO:0000313" key="1">
    <source>
        <dbReference type="EMBL" id="OMP68035.1"/>
    </source>
</evidence>
<gene>
    <name evidence="1" type="ORF">BTO28_03515</name>
</gene>
<keyword evidence="2" id="KW-1185">Reference proteome</keyword>
<dbReference type="AlphaFoldDB" id="A0A1V2AAL2"/>
<dbReference type="EMBL" id="MSFI01000006">
    <property type="protein sequence ID" value="OMP68035.1"/>
    <property type="molecule type" value="Genomic_DNA"/>
</dbReference>
<dbReference type="Proteomes" id="UP000188613">
    <property type="component" value="Unassembled WGS sequence"/>
</dbReference>
<dbReference type="STRING" id="1714355.BTO28_03515"/>
<sequence length="68" mass="8360">MVILSIDGNEMLYGPSVLEWEMAFYYTDEPVHIYLLENYIWHDILVNRIVKEKVMETWISRERDEFFQ</sequence>
<evidence type="ECO:0000313" key="2">
    <source>
        <dbReference type="Proteomes" id="UP000188613"/>
    </source>
</evidence>
<proteinExistence type="predicted"/>
<protein>
    <submittedName>
        <fullName evidence="1">Uncharacterized protein</fullName>
    </submittedName>
</protein>
<organism evidence="1 2">
    <name type="scientific">Domibacillus epiphyticus</name>
    <dbReference type="NCBI Taxonomy" id="1714355"/>
    <lineage>
        <taxon>Bacteria</taxon>
        <taxon>Bacillati</taxon>
        <taxon>Bacillota</taxon>
        <taxon>Bacilli</taxon>
        <taxon>Bacillales</taxon>
        <taxon>Bacillaceae</taxon>
        <taxon>Domibacillus</taxon>
    </lineage>
</organism>
<name>A0A1V2AAL2_9BACI</name>
<accession>A0A1V2AAL2</accession>
<comment type="caution">
    <text evidence="1">The sequence shown here is derived from an EMBL/GenBank/DDBJ whole genome shotgun (WGS) entry which is preliminary data.</text>
</comment>